<organism evidence="1">
    <name type="scientific">Lutzomyia longipalpis</name>
    <name type="common">Sand fly</name>
    <dbReference type="NCBI Taxonomy" id="7200"/>
    <lineage>
        <taxon>Eukaryota</taxon>
        <taxon>Metazoa</taxon>
        <taxon>Ecdysozoa</taxon>
        <taxon>Arthropoda</taxon>
        <taxon>Hexapoda</taxon>
        <taxon>Insecta</taxon>
        <taxon>Pterygota</taxon>
        <taxon>Neoptera</taxon>
        <taxon>Endopterygota</taxon>
        <taxon>Diptera</taxon>
        <taxon>Nematocera</taxon>
        <taxon>Psychodoidea</taxon>
        <taxon>Psychodidae</taxon>
        <taxon>Lutzomyia</taxon>
        <taxon>Lutzomyia</taxon>
    </lineage>
</organism>
<evidence type="ECO:0000313" key="1">
    <source>
        <dbReference type="EMBL" id="MBC1179162.1"/>
    </source>
</evidence>
<protein>
    <submittedName>
        <fullName evidence="1">Uncharacterized protein</fullName>
    </submittedName>
</protein>
<name>A0A7G3AZ98_LUTLO</name>
<dbReference type="AlphaFoldDB" id="A0A7G3AZ98"/>
<reference evidence="1" key="1">
    <citation type="journal article" date="2020" name="BMC">
        <title>Leishmania infection induces a limited differential gene expression in the sand fly midgut.</title>
        <authorList>
            <person name="Coutinho-Abreu I.V."/>
            <person name="Serafim T.D."/>
            <person name="Meneses C."/>
            <person name="Kamhawi S."/>
            <person name="Oliveira F."/>
            <person name="Valenzuela J.G."/>
        </authorList>
    </citation>
    <scope>NUCLEOTIDE SEQUENCE</scope>
    <source>
        <strain evidence="1">Jacobina</strain>
        <tissue evidence="1">Midgut</tissue>
    </source>
</reference>
<sequence length="191" mass="21595">MIIFSRIEDVTGKDFCCNMLWSTLLTFIRQTLLSNLLLLIRVVDNQTGVLTLNFRAQPIFVIIPEQLQQLIVRNPLGIVVNLNDFRVITQIFVDGIARCTTCVANTSTQDTLCGPKKAVNAPKAAHAEGCSLKWSINVMEWLGVLLLLNNQIIRLKHNICRFFCTKLTRKSSQENSSKSSQKKNYKIAQLL</sequence>
<dbReference type="EMBL" id="GITU01010459">
    <property type="protein sequence ID" value="MBC1179162.1"/>
    <property type="molecule type" value="Transcribed_RNA"/>
</dbReference>
<accession>A0A7G3AZ98</accession>
<proteinExistence type="predicted"/>